<reference evidence="4 5" key="1">
    <citation type="submission" date="2020-08" db="EMBL/GenBank/DDBJ databases">
        <title>Genome sequencing of Purple Non-Sulfur Bacteria from various extreme environments.</title>
        <authorList>
            <person name="Mayer M."/>
        </authorList>
    </citation>
    <scope>NUCLEOTIDE SEQUENCE [LARGE SCALE GENOMIC DNA]</scope>
    <source>
        <strain evidence="4 5">JA131</strain>
    </source>
</reference>
<feature type="domain" description="Peptidase S9 prolyl oligopeptidase catalytic" evidence="3">
    <location>
        <begin position="129"/>
        <end position="284"/>
    </location>
</feature>
<sequence length="336" mass="35626">MVWVQGMTVLALGAAGGYAVHKGLHRAFRAPRLPGADDPADHGVQAEGVRLVTSQGKLIFGWYCPPPGARARAPAPGLVAIHGWGGNADGLLPLAGVLQKAGYGLLLLDARCHGRSDDDDFASLPRFAEDLSHGVDWLRAHPHIDPARLAVLGHSVGAGAALLTGSRRRDLAAVISLAAFAHPEEVMRRTLTAWRVPYRPLGWATNRYVERVIGHRFRKIAPLRTVTRQHAPVLLMHGARDAVVPIEDMERLRDAAVAAGRVVESVTLPGATHYGTDANTGESVLDQAGTLIHAFLARHLPAPGGAPALPAPPRATRPRPPHDDGHDLDDAAAAPA</sequence>
<dbReference type="Pfam" id="PF00326">
    <property type="entry name" value="Peptidase_S9"/>
    <property type="match status" value="1"/>
</dbReference>
<name>A0A7W6WAY3_9PROT</name>
<dbReference type="AlphaFoldDB" id="A0A7W6WAY3"/>
<proteinExistence type="predicted"/>
<dbReference type="GO" id="GO:0004177">
    <property type="term" value="F:aminopeptidase activity"/>
    <property type="evidence" value="ECO:0007669"/>
    <property type="project" value="UniProtKB-KW"/>
</dbReference>
<organism evidence="4 5">
    <name type="scientific">Roseospira visakhapatnamensis</name>
    <dbReference type="NCBI Taxonomy" id="390880"/>
    <lineage>
        <taxon>Bacteria</taxon>
        <taxon>Pseudomonadati</taxon>
        <taxon>Pseudomonadota</taxon>
        <taxon>Alphaproteobacteria</taxon>
        <taxon>Rhodospirillales</taxon>
        <taxon>Rhodospirillaceae</taxon>
        <taxon>Roseospira</taxon>
    </lineage>
</organism>
<evidence type="ECO:0000313" key="5">
    <source>
        <dbReference type="Proteomes" id="UP000554286"/>
    </source>
</evidence>
<feature type="compositionally biased region" description="Basic and acidic residues" evidence="2">
    <location>
        <begin position="320"/>
        <end position="329"/>
    </location>
</feature>
<evidence type="ECO:0000256" key="2">
    <source>
        <dbReference type="SAM" id="MobiDB-lite"/>
    </source>
</evidence>
<keyword evidence="1" id="KW-0378">Hydrolase</keyword>
<evidence type="ECO:0000313" key="4">
    <source>
        <dbReference type="EMBL" id="MBB4266987.1"/>
    </source>
</evidence>
<dbReference type="PANTHER" id="PTHR22946:SF9">
    <property type="entry name" value="POLYKETIDE TRANSFERASE AF380"/>
    <property type="match status" value="1"/>
</dbReference>
<keyword evidence="4" id="KW-0645">Protease</keyword>
<dbReference type="InterPro" id="IPR029058">
    <property type="entry name" value="AB_hydrolase_fold"/>
</dbReference>
<feature type="region of interest" description="Disordered" evidence="2">
    <location>
        <begin position="303"/>
        <end position="336"/>
    </location>
</feature>
<dbReference type="GO" id="GO:0008236">
    <property type="term" value="F:serine-type peptidase activity"/>
    <property type="evidence" value="ECO:0007669"/>
    <property type="project" value="InterPro"/>
</dbReference>
<accession>A0A7W6WAY3</accession>
<dbReference type="PANTHER" id="PTHR22946">
    <property type="entry name" value="DIENELACTONE HYDROLASE DOMAIN-CONTAINING PROTEIN-RELATED"/>
    <property type="match status" value="1"/>
</dbReference>
<dbReference type="Proteomes" id="UP000554286">
    <property type="component" value="Unassembled WGS sequence"/>
</dbReference>
<dbReference type="SUPFAM" id="SSF53474">
    <property type="entry name" value="alpha/beta-Hydrolases"/>
    <property type="match status" value="1"/>
</dbReference>
<gene>
    <name evidence="4" type="ORF">GGD89_002625</name>
</gene>
<dbReference type="GO" id="GO:0052689">
    <property type="term" value="F:carboxylic ester hydrolase activity"/>
    <property type="evidence" value="ECO:0007669"/>
    <property type="project" value="UniProtKB-ARBA"/>
</dbReference>
<protein>
    <submittedName>
        <fullName evidence="4">Dipeptidyl aminopeptidase/acylaminoacyl peptidase</fullName>
    </submittedName>
</protein>
<comment type="caution">
    <text evidence="4">The sequence shown here is derived from an EMBL/GenBank/DDBJ whole genome shotgun (WGS) entry which is preliminary data.</text>
</comment>
<evidence type="ECO:0000256" key="1">
    <source>
        <dbReference type="ARBA" id="ARBA00022801"/>
    </source>
</evidence>
<dbReference type="RefSeq" id="WP_221238453.1">
    <property type="nucleotide sequence ID" value="NZ_JACIGK010000020.1"/>
</dbReference>
<dbReference type="InterPro" id="IPR001375">
    <property type="entry name" value="Peptidase_S9_cat"/>
</dbReference>
<dbReference type="EMBL" id="JACIGK010000020">
    <property type="protein sequence ID" value="MBB4266987.1"/>
    <property type="molecule type" value="Genomic_DNA"/>
</dbReference>
<dbReference type="Gene3D" id="3.40.50.1820">
    <property type="entry name" value="alpha/beta hydrolase"/>
    <property type="match status" value="1"/>
</dbReference>
<keyword evidence="4" id="KW-0031">Aminopeptidase</keyword>
<keyword evidence="5" id="KW-1185">Reference proteome</keyword>
<dbReference type="GO" id="GO:0006508">
    <property type="term" value="P:proteolysis"/>
    <property type="evidence" value="ECO:0007669"/>
    <property type="project" value="InterPro"/>
</dbReference>
<dbReference type="InterPro" id="IPR050261">
    <property type="entry name" value="FrsA_esterase"/>
</dbReference>
<evidence type="ECO:0000259" key="3">
    <source>
        <dbReference type="Pfam" id="PF00326"/>
    </source>
</evidence>